<evidence type="ECO:0000259" key="12">
    <source>
        <dbReference type="PROSITE" id="PS50929"/>
    </source>
</evidence>
<sequence>MRIRRQYRNLNDANENSNSDNEEEEEEEHHYRPLNENFDRTISISKISITFIISLHIFDLFGILSNIFLKSESNEARLPLNFVIVFLFPIIAWLFSIPFYFYLDWKFQFQITIHGFWIWSFLLMIFEAYSRYIYHEHMDELGEESKLFMNAPGFSASFYIRFIFHIVLLICLCVFIYIWRTKSYWYIQIPINPTNYYNSRQPGQRDEHYRDRNRPSWRTLKFWSSTPIPDLSVTNNERYKLPNTVGEFYQKFKKLIPFVWPCGRENLSLQILIILSIIILIIGRIVNVFVPIQYKRIINSFGSLSKGDLGAYFGKAADDTIPSEVPWKDILLFVFLKFLQGGVGLLNSTQNFLWIPVGQYTTREISISMFKHLHSLSLRFHLHRKTGEILRVQDRGVSSIITLLSSILFNIVPTLVDIAVACAYFTLMFDATFGIIVFMTMALFIITTIIITEWRNKYRRWTNLLDNAMEAKAVDSLLNFETVKYYNAEDFETDQYCDAIDEYQKAALKSNITSTLLNLLQNIIIQTGLLIGCFICALRIIRLEGMTVGDFVLYLSYITQLYGPLNWFGNYYRAIQKNFVDMEKMLDLFQEPVEVKDSPNAIVLEKNKKAEVEFKNVFFSYDPRLPALKDITFTIKPGSTVALVGPSGSGKSTILRLLFRFYDVDGGSILINGQDIRNVTQKSLRSNIGVVSQDTMLFNDTIRYNIRYGRCDATDEEVEEAAKLAQVHDKIMAMPDGYDTKVGERGLRLSGGEKQRIAIARTLLKNSSIILLDEATSALDTRTERHIQQAISEMTRDRTVLIIAHRLSTIIGADLILVVKDGKIVERGSHQELLNMSGEYYKMWQQQLRNENAKLKKKIGNLKKKNIGSTSVKKRGGISGLAFGSGAFVGVGMGLDTGLKDIQSERDDSIQEDLNGKLESETEIEIDSECNLTVDESENNYNPNLDEED</sequence>
<keyword evidence="5" id="KW-0067">ATP-binding</keyword>
<dbReference type="Gene3D" id="3.40.50.300">
    <property type="entry name" value="P-loop containing nucleotide triphosphate hydrolases"/>
    <property type="match status" value="1"/>
</dbReference>
<dbReference type="AlphaFoldDB" id="A0A1Y2B037"/>
<feature type="region of interest" description="Disordered" evidence="9">
    <location>
        <begin position="910"/>
        <end position="949"/>
    </location>
</feature>
<keyword evidence="7 10" id="KW-0472">Membrane</keyword>
<evidence type="ECO:0000313" key="14">
    <source>
        <dbReference type="Proteomes" id="UP000193920"/>
    </source>
</evidence>
<evidence type="ECO:0000256" key="9">
    <source>
        <dbReference type="SAM" id="MobiDB-lite"/>
    </source>
</evidence>
<gene>
    <name evidence="13" type="ORF">LY90DRAFT_705764</name>
</gene>
<evidence type="ECO:0000313" key="13">
    <source>
        <dbReference type="EMBL" id="ORY28084.1"/>
    </source>
</evidence>
<dbReference type="SUPFAM" id="SSF90123">
    <property type="entry name" value="ABC transporter transmembrane region"/>
    <property type="match status" value="1"/>
</dbReference>
<feature type="transmembrane region" description="Helical" evidence="10">
    <location>
        <begin position="519"/>
        <end position="541"/>
    </location>
</feature>
<proteinExistence type="inferred from homology"/>
<dbReference type="SUPFAM" id="SSF52540">
    <property type="entry name" value="P-loop containing nucleoside triphosphate hydrolases"/>
    <property type="match status" value="1"/>
</dbReference>
<comment type="subcellular location">
    <subcellularLocation>
        <location evidence="1">Membrane</location>
        <topology evidence="1">Multi-pass membrane protein</topology>
    </subcellularLocation>
</comment>
<dbReference type="EMBL" id="MCOG01000188">
    <property type="protein sequence ID" value="ORY28084.1"/>
    <property type="molecule type" value="Genomic_DNA"/>
</dbReference>
<evidence type="ECO:0000256" key="4">
    <source>
        <dbReference type="ARBA" id="ARBA00022741"/>
    </source>
</evidence>
<dbReference type="PROSITE" id="PS50929">
    <property type="entry name" value="ABC_TM1F"/>
    <property type="match status" value="1"/>
</dbReference>
<dbReference type="InterPro" id="IPR027417">
    <property type="entry name" value="P-loop_NTPase"/>
</dbReference>
<dbReference type="PANTHER" id="PTHR24221">
    <property type="entry name" value="ATP-BINDING CASSETTE SUB-FAMILY B"/>
    <property type="match status" value="1"/>
</dbReference>
<feature type="transmembrane region" description="Helical" evidence="10">
    <location>
        <begin position="433"/>
        <end position="451"/>
    </location>
</feature>
<dbReference type="InterPro" id="IPR003439">
    <property type="entry name" value="ABC_transporter-like_ATP-bd"/>
</dbReference>
<keyword evidence="3 10" id="KW-0812">Transmembrane</keyword>
<feature type="compositionally biased region" description="Basic and acidic residues" evidence="9">
    <location>
        <begin position="910"/>
        <end position="920"/>
    </location>
</feature>
<feature type="transmembrane region" description="Helical" evidence="10">
    <location>
        <begin position="400"/>
        <end position="427"/>
    </location>
</feature>
<feature type="transmembrane region" description="Helical" evidence="10">
    <location>
        <begin position="271"/>
        <end position="294"/>
    </location>
</feature>
<keyword evidence="6 10" id="KW-1133">Transmembrane helix</keyword>
<dbReference type="PROSITE" id="PS50893">
    <property type="entry name" value="ABC_TRANSPORTER_2"/>
    <property type="match status" value="1"/>
</dbReference>
<dbReference type="GO" id="GO:0020037">
    <property type="term" value="F:heme binding"/>
    <property type="evidence" value="ECO:0007669"/>
    <property type="project" value="TreeGrafter"/>
</dbReference>
<protein>
    <recommendedName>
        <fullName evidence="15">P-loop containing nucleoside triphosphate hydrolase protein</fullName>
    </recommendedName>
</protein>
<dbReference type="Pfam" id="PF00005">
    <property type="entry name" value="ABC_tran"/>
    <property type="match status" value="1"/>
</dbReference>
<evidence type="ECO:0000256" key="6">
    <source>
        <dbReference type="ARBA" id="ARBA00022989"/>
    </source>
</evidence>
<dbReference type="STRING" id="1754190.A0A1Y2B037"/>
<dbReference type="PANTHER" id="PTHR24221:SF654">
    <property type="entry name" value="ATP-BINDING CASSETTE SUB-FAMILY B MEMBER 6"/>
    <property type="match status" value="1"/>
</dbReference>
<dbReference type="Proteomes" id="UP000193920">
    <property type="component" value="Unassembled WGS sequence"/>
</dbReference>
<evidence type="ECO:0000256" key="10">
    <source>
        <dbReference type="SAM" id="Phobius"/>
    </source>
</evidence>
<dbReference type="CDD" id="cd03253">
    <property type="entry name" value="ABCC_ATM1_transporter"/>
    <property type="match status" value="1"/>
</dbReference>
<keyword evidence="2" id="KW-0813">Transport</keyword>
<comment type="caution">
    <text evidence="13">The sequence shown here is derived from an EMBL/GenBank/DDBJ whole genome shotgun (WGS) entry which is preliminary data.</text>
</comment>
<dbReference type="InterPro" id="IPR036640">
    <property type="entry name" value="ABC1_TM_sf"/>
</dbReference>
<dbReference type="SMART" id="SM00382">
    <property type="entry name" value="AAA"/>
    <property type="match status" value="1"/>
</dbReference>
<evidence type="ECO:0000256" key="3">
    <source>
        <dbReference type="ARBA" id="ARBA00022692"/>
    </source>
</evidence>
<dbReference type="GO" id="GO:0005524">
    <property type="term" value="F:ATP binding"/>
    <property type="evidence" value="ECO:0007669"/>
    <property type="project" value="UniProtKB-KW"/>
</dbReference>
<dbReference type="GO" id="GO:0005774">
    <property type="term" value="C:vacuolar membrane"/>
    <property type="evidence" value="ECO:0007669"/>
    <property type="project" value="TreeGrafter"/>
</dbReference>
<name>A0A1Y2B037_9FUNG</name>
<dbReference type="FunFam" id="3.40.50.300:FF:000186">
    <property type="entry name" value="ATP-binding cassette sub-family B member 7, mitochondrial"/>
    <property type="match status" value="1"/>
</dbReference>
<keyword evidence="4" id="KW-0547">Nucleotide-binding</keyword>
<dbReference type="GO" id="GO:0016887">
    <property type="term" value="F:ATP hydrolysis activity"/>
    <property type="evidence" value="ECO:0007669"/>
    <property type="project" value="InterPro"/>
</dbReference>
<evidence type="ECO:0000256" key="5">
    <source>
        <dbReference type="ARBA" id="ARBA00022840"/>
    </source>
</evidence>
<evidence type="ECO:0000256" key="1">
    <source>
        <dbReference type="ARBA" id="ARBA00004141"/>
    </source>
</evidence>
<evidence type="ECO:0000259" key="11">
    <source>
        <dbReference type="PROSITE" id="PS50893"/>
    </source>
</evidence>
<feature type="transmembrane region" description="Helical" evidence="10">
    <location>
        <begin position="154"/>
        <end position="179"/>
    </location>
</feature>
<evidence type="ECO:0008006" key="15">
    <source>
        <dbReference type="Google" id="ProtNLM"/>
    </source>
</evidence>
<feature type="domain" description="ABC transmembrane type-1" evidence="12">
    <location>
        <begin position="274"/>
        <end position="577"/>
    </location>
</feature>
<dbReference type="OrthoDB" id="6500128at2759"/>
<reference evidence="13 14" key="1">
    <citation type="submission" date="2016-08" db="EMBL/GenBank/DDBJ databases">
        <title>A Parts List for Fungal Cellulosomes Revealed by Comparative Genomics.</title>
        <authorList>
            <consortium name="DOE Joint Genome Institute"/>
            <person name="Haitjema C.H."/>
            <person name="Gilmore S.P."/>
            <person name="Henske J.K."/>
            <person name="Solomon K.V."/>
            <person name="De Groot R."/>
            <person name="Kuo A."/>
            <person name="Mondo S.J."/>
            <person name="Salamov A.A."/>
            <person name="Labutti K."/>
            <person name="Zhao Z."/>
            <person name="Chiniquy J."/>
            <person name="Barry K."/>
            <person name="Brewer H.M."/>
            <person name="Purvine S.O."/>
            <person name="Wright A.T."/>
            <person name="Boxma B."/>
            <person name="Van Alen T."/>
            <person name="Hackstein J.H."/>
            <person name="Baker S.E."/>
            <person name="Grigoriev I.V."/>
            <person name="O'Malley M.A."/>
        </authorList>
    </citation>
    <scope>NUCLEOTIDE SEQUENCE [LARGE SCALE GENOMIC DNA]</scope>
    <source>
        <strain evidence="13 14">G1</strain>
    </source>
</reference>
<dbReference type="InterPro" id="IPR017871">
    <property type="entry name" value="ABC_transporter-like_CS"/>
</dbReference>
<evidence type="ECO:0000256" key="7">
    <source>
        <dbReference type="ARBA" id="ARBA00023136"/>
    </source>
</evidence>
<dbReference type="InterPro" id="IPR003593">
    <property type="entry name" value="AAA+_ATPase"/>
</dbReference>
<dbReference type="InterPro" id="IPR011527">
    <property type="entry name" value="ABC1_TM_dom"/>
</dbReference>
<dbReference type="PROSITE" id="PS00211">
    <property type="entry name" value="ABC_TRANSPORTER_1"/>
    <property type="match status" value="1"/>
</dbReference>
<evidence type="ECO:0000256" key="2">
    <source>
        <dbReference type="ARBA" id="ARBA00022448"/>
    </source>
</evidence>
<evidence type="ECO:0000256" key="8">
    <source>
        <dbReference type="ARBA" id="ARBA00024363"/>
    </source>
</evidence>
<comment type="similarity">
    <text evidence="8">Belongs to the ABC transporter superfamily. ABCB family. Heavy Metal importer (TC 3.A.1.210) subfamily.</text>
</comment>
<accession>A0A1Y2B037</accession>
<feature type="region of interest" description="Disordered" evidence="9">
    <location>
        <begin position="12"/>
        <end position="31"/>
    </location>
</feature>
<dbReference type="InterPro" id="IPR039421">
    <property type="entry name" value="Type_1_exporter"/>
</dbReference>
<keyword evidence="14" id="KW-1185">Reference proteome</keyword>
<feature type="domain" description="ABC transporter" evidence="11">
    <location>
        <begin position="612"/>
        <end position="846"/>
    </location>
</feature>
<dbReference type="GO" id="GO:0015439">
    <property type="term" value="F:ABC-type heme transporter activity"/>
    <property type="evidence" value="ECO:0007669"/>
    <property type="project" value="TreeGrafter"/>
</dbReference>
<dbReference type="Pfam" id="PF00664">
    <property type="entry name" value="ABC_membrane"/>
    <property type="match status" value="1"/>
</dbReference>
<organism evidence="13 14">
    <name type="scientific">Neocallimastix californiae</name>
    <dbReference type="NCBI Taxonomy" id="1754190"/>
    <lineage>
        <taxon>Eukaryota</taxon>
        <taxon>Fungi</taxon>
        <taxon>Fungi incertae sedis</taxon>
        <taxon>Chytridiomycota</taxon>
        <taxon>Chytridiomycota incertae sedis</taxon>
        <taxon>Neocallimastigomycetes</taxon>
        <taxon>Neocallimastigales</taxon>
        <taxon>Neocallimastigaceae</taxon>
        <taxon>Neocallimastix</taxon>
    </lineage>
</organism>
<dbReference type="Gene3D" id="1.20.1560.10">
    <property type="entry name" value="ABC transporter type 1, transmembrane domain"/>
    <property type="match status" value="1"/>
</dbReference>
<feature type="transmembrane region" description="Helical" evidence="10">
    <location>
        <begin position="80"/>
        <end position="103"/>
    </location>
</feature>
<feature type="transmembrane region" description="Helical" evidence="10">
    <location>
        <begin position="115"/>
        <end position="134"/>
    </location>
</feature>
<dbReference type="CDD" id="cd18581">
    <property type="entry name" value="ABC_6TM_ABCB6"/>
    <property type="match status" value="1"/>
</dbReference>
<feature type="transmembrane region" description="Helical" evidence="10">
    <location>
        <begin position="47"/>
        <end position="68"/>
    </location>
</feature>